<evidence type="ECO:0000313" key="2">
    <source>
        <dbReference type="EMBL" id="PSR88012.1"/>
    </source>
</evidence>
<dbReference type="OrthoDB" id="1932537at2759"/>
<proteinExistence type="predicted"/>
<reference evidence="3" key="2">
    <citation type="journal article" date="2018" name="BMC Genomics">
        <title>A manually annotated Actinidia chinensis var. chinensis (kiwifruit) genome highlights the challenges associated with draft genomes and gene prediction in plants.</title>
        <authorList>
            <person name="Pilkington S.M."/>
            <person name="Crowhurst R."/>
            <person name="Hilario E."/>
            <person name="Nardozza S."/>
            <person name="Fraser L."/>
            <person name="Peng Y."/>
            <person name="Gunaseelan K."/>
            <person name="Simpson R."/>
            <person name="Tahir J."/>
            <person name="Deroles S.C."/>
            <person name="Templeton K."/>
            <person name="Luo Z."/>
            <person name="Davy M."/>
            <person name="Cheng C."/>
            <person name="McNeilage M."/>
            <person name="Scaglione D."/>
            <person name="Liu Y."/>
            <person name="Zhang Q."/>
            <person name="Datson P."/>
            <person name="De Silva N."/>
            <person name="Gardiner S.E."/>
            <person name="Bassett H."/>
            <person name="Chagne D."/>
            <person name="McCallum J."/>
            <person name="Dzierzon H."/>
            <person name="Deng C."/>
            <person name="Wang Y.Y."/>
            <person name="Barron L."/>
            <person name="Manako K."/>
            <person name="Bowen J."/>
            <person name="Foster T.M."/>
            <person name="Erridge Z.A."/>
            <person name="Tiffin H."/>
            <person name="Waite C.N."/>
            <person name="Davies K.M."/>
            <person name="Grierson E.P."/>
            <person name="Laing W.A."/>
            <person name="Kirk R."/>
            <person name="Chen X."/>
            <person name="Wood M."/>
            <person name="Montefiori M."/>
            <person name="Brummell D.A."/>
            <person name="Schwinn K.E."/>
            <person name="Catanach A."/>
            <person name="Fullerton C."/>
            <person name="Li D."/>
            <person name="Meiyalaghan S."/>
            <person name="Nieuwenhuizen N."/>
            <person name="Read N."/>
            <person name="Prakash R."/>
            <person name="Hunter D."/>
            <person name="Zhang H."/>
            <person name="McKenzie M."/>
            <person name="Knabel M."/>
            <person name="Harris A."/>
            <person name="Allan A.C."/>
            <person name="Gleave A."/>
            <person name="Chen A."/>
            <person name="Janssen B.J."/>
            <person name="Plunkett B."/>
            <person name="Ampomah-Dwamena C."/>
            <person name="Voogd C."/>
            <person name="Leif D."/>
            <person name="Lafferty D."/>
            <person name="Souleyre E.J.F."/>
            <person name="Varkonyi-Gasic E."/>
            <person name="Gambi F."/>
            <person name="Hanley J."/>
            <person name="Yao J.L."/>
            <person name="Cheung J."/>
            <person name="David K.M."/>
            <person name="Warren B."/>
            <person name="Marsh K."/>
            <person name="Snowden K.C."/>
            <person name="Lin-Wang K."/>
            <person name="Brian L."/>
            <person name="Martinez-Sanchez M."/>
            <person name="Wang M."/>
            <person name="Ileperuma N."/>
            <person name="Macnee N."/>
            <person name="Campin R."/>
            <person name="McAtee P."/>
            <person name="Drummond R.S.M."/>
            <person name="Espley R.V."/>
            <person name="Ireland H.S."/>
            <person name="Wu R."/>
            <person name="Atkinson R.G."/>
            <person name="Karunairetnam S."/>
            <person name="Bulley S."/>
            <person name="Chunkath S."/>
            <person name="Hanley Z."/>
            <person name="Storey R."/>
            <person name="Thrimawithana A.H."/>
            <person name="Thomson S."/>
            <person name="David C."/>
            <person name="Testolin R."/>
            <person name="Huang H."/>
            <person name="Hellens R.P."/>
            <person name="Schaffer R.J."/>
        </authorList>
    </citation>
    <scope>NUCLEOTIDE SEQUENCE [LARGE SCALE GENOMIC DNA]</scope>
    <source>
        <strain evidence="3">cv. Red5</strain>
    </source>
</reference>
<evidence type="ECO:0000313" key="3">
    <source>
        <dbReference type="Proteomes" id="UP000241394"/>
    </source>
</evidence>
<keyword evidence="1" id="KW-0472">Membrane</keyword>
<dbReference type="Proteomes" id="UP000241394">
    <property type="component" value="Chromosome LG27"/>
</dbReference>
<dbReference type="InterPro" id="IPR040229">
    <property type="entry name" value="At3g27390-like"/>
</dbReference>
<feature type="transmembrane region" description="Helical" evidence="1">
    <location>
        <begin position="79"/>
        <end position="110"/>
    </location>
</feature>
<protein>
    <recommendedName>
        <fullName evidence="4">Transmembrane protein</fullName>
    </recommendedName>
</protein>
<feature type="transmembrane region" description="Helical" evidence="1">
    <location>
        <begin position="187"/>
        <end position="207"/>
    </location>
</feature>
<dbReference type="AlphaFoldDB" id="A0A2R6PAH1"/>
<keyword evidence="3" id="KW-1185">Reference proteome</keyword>
<feature type="transmembrane region" description="Helical" evidence="1">
    <location>
        <begin position="7"/>
        <end position="30"/>
    </location>
</feature>
<name>A0A2R6PAH1_ACTCC</name>
<evidence type="ECO:0008006" key="4">
    <source>
        <dbReference type="Google" id="ProtNLM"/>
    </source>
</evidence>
<evidence type="ECO:0000256" key="1">
    <source>
        <dbReference type="SAM" id="Phobius"/>
    </source>
</evidence>
<dbReference type="InParanoid" id="A0A2R6PAH1"/>
<sequence length="554" mass="62291">MKGPKSVFGYICYFIFFIPVFFLLCGVGLYKGVLMTPIVFIIIGFGDGLIIAVLFPVHLFWSLFCILRTKKFGPYMKCLLLLILPIPIVLWTIAGLIGSSITGLLVGFGWPFMETFRVISKEGVPICMRVKRCFTEGLRSSLRGACTIVRDFKDFSFHSFFSVTDELMKAKGEEPIELKVLQIPGCFLAAFFGILVDVPVISVITLYKAPILLFKGWYRLVQDLIGREGPFLETMCVPFAGLWILLWPFAVVLAIIVGILSSFGYGCYAAVVAYQESSTWRGLLYVVASAALFDEYTNDLLYLREGSCFPRPRYREHVGSSSSLPRVNSLHEQHEGLHGEEPLIGPPSVKTKTLQAVVIWDGFIKGCGDIGKELLRVGAIGIADLDAWKESRNKIVNIGIPAYAFLECFLYSIKSGSPGFLLRDNVEITHVNRPEGRIFDWLYEPMSIMKEQIRRLNLEASEELYFYKYCLYSGDASRIESWQNGGVPPQDEIKRAQLEGIARRLQGFCLTLSRMPTSRRRFFEVVKAIEQEEESLGGLRGGNDGIEAESKDFV</sequence>
<dbReference type="OMA" id="QRVEAWH"/>
<dbReference type="Gramene" id="PSR88012">
    <property type="protein sequence ID" value="PSR88012"/>
    <property type="gene ID" value="CEY00_Acc31042"/>
</dbReference>
<keyword evidence="1" id="KW-1133">Transmembrane helix</keyword>
<comment type="caution">
    <text evidence="2">The sequence shown here is derived from an EMBL/GenBank/DDBJ whole genome shotgun (WGS) entry which is preliminary data.</text>
</comment>
<accession>A0A2R6PAH1</accession>
<keyword evidence="1" id="KW-0812">Transmembrane</keyword>
<gene>
    <name evidence="2" type="ORF">CEY00_Acc31042</name>
</gene>
<dbReference type="PANTHER" id="PTHR31133:SF9">
    <property type="entry name" value="TRANSMEMBRANE PROTEIN"/>
    <property type="match status" value="1"/>
</dbReference>
<feature type="transmembrane region" description="Helical" evidence="1">
    <location>
        <begin position="36"/>
        <end position="67"/>
    </location>
</feature>
<dbReference type="EMBL" id="NKQK01000027">
    <property type="protein sequence ID" value="PSR88012.1"/>
    <property type="molecule type" value="Genomic_DNA"/>
</dbReference>
<dbReference type="STRING" id="1590841.A0A2R6PAH1"/>
<dbReference type="PANTHER" id="PTHR31133">
    <property type="entry name" value="MEMBRANE PROTEIN"/>
    <property type="match status" value="1"/>
</dbReference>
<reference evidence="2 3" key="1">
    <citation type="submission" date="2017-07" db="EMBL/GenBank/DDBJ databases">
        <title>An improved, manually edited Actinidia chinensis var. chinensis (kiwifruit) genome highlights the challenges associated with draft genomes and gene prediction in plants.</title>
        <authorList>
            <person name="Pilkington S."/>
            <person name="Crowhurst R."/>
            <person name="Hilario E."/>
            <person name="Nardozza S."/>
            <person name="Fraser L."/>
            <person name="Peng Y."/>
            <person name="Gunaseelan K."/>
            <person name="Simpson R."/>
            <person name="Tahir J."/>
            <person name="Deroles S."/>
            <person name="Templeton K."/>
            <person name="Luo Z."/>
            <person name="Davy M."/>
            <person name="Cheng C."/>
            <person name="Mcneilage M."/>
            <person name="Scaglione D."/>
            <person name="Liu Y."/>
            <person name="Zhang Q."/>
            <person name="Datson P."/>
            <person name="De Silva N."/>
            <person name="Gardiner S."/>
            <person name="Bassett H."/>
            <person name="Chagne D."/>
            <person name="Mccallum J."/>
            <person name="Dzierzon H."/>
            <person name="Deng C."/>
            <person name="Wang Y.-Y."/>
            <person name="Barron N."/>
            <person name="Manako K."/>
            <person name="Bowen J."/>
            <person name="Foster T."/>
            <person name="Erridge Z."/>
            <person name="Tiffin H."/>
            <person name="Waite C."/>
            <person name="Davies K."/>
            <person name="Grierson E."/>
            <person name="Laing W."/>
            <person name="Kirk R."/>
            <person name="Chen X."/>
            <person name="Wood M."/>
            <person name="Montefiori M."/>
            <person name="Brummell D."/>
            <person name="Schwinn K."/>
            <person name="Catanach A."/>
            <person name="Fullerton C."/>
            <person name="Li D."/>
            <person name="Meiyalaghan S."/>
            <person name="Nieuwenhuizen N."/>
            <person name="Read N."/>
            <person name="Prakash R."/>
            <person name="Hunter D."/>
            <person name="Zhang H."/>
            <person name="Mckenzie M."/>
            <person name="Knabel M."/>
            <person name="Harris A."/>
            <person name="Allan A."/>
            <person name="Chen A."/>
            <person name="Janssen B."/>
            <person name="Plunkett B."/>
            <person name="Dwamena C."/>
            <person name="Voogd C."/>
            <person name="Leif D."/>
            <person name="Lafferty D."/>
            <person name="Souleyre E."/>
            <person name="Varkonyi-Gasic E."/>
            <person name="Gambi F."/>
            <person name="Hanley J."/>
            <person name="Yao J.-L."/>
            <person name="Cheung J."/>
            <person name="David K."/>
            <person name="Warren B."/>
            <person name="Marsh K."/>
            <person name="Snowden K."/>
            <person name="Lin-Wang K."/>
            <person name="Brian L."/>
            <person name="Martinez-Sanchez M."/>
            <person name="Wang M."/>
            <person name="Ileperuma N."/>
            <person name="Macnee N."/>
            <person name="Campin R."/>
            <person name="Mcatee P."/>
            <person name="Drummond R."/>
            <person name="Espley R."/>
            <person name="Ireland H."/>
            <person name="Wu R."/>
            <person name="Atkinson R."/>
            <person name="Karunairetnam S."/>
            <person name="Bulley S."/>
            <person name="Chunkath S."/>
            <person name="Hanley Z."/>
            <person name="Storey R."/>
            <person name="Thrimawithana A."/>
            <person name="Thomson S."/>
            <person name="David C."/>
            <person name="Testolin R."/>
        </authorList>
    </citation>
    <scope>NUCLEOTIDE SEQUENCE [LARGE SCALE GENOMIC DNA]</scope>
    <source>
        <strain evidence="3">cv. Red5</strain>
        <tissue evidence="2">Young leaf</tissue>
    </source>
</reference>
<organism evidence="2 3">
    <name type="scientific">Actinidia chinensis var. chinensis</name>
    <name type="common">Chinese soft-hair kiwi</name>
    <dbReference type="NCBI Taxonomy" id="1590841"/>
    <lineage>
        <taxon>Eukaryota</taxon>
        <taxon>Viridiplantae</taxon>
        <taxon>Streptophyta</taxon>
        <taxon>Embryophyta</taxon>
        <taxon>Tracheophyta</taxon>
        <taxon>Spermatophyta</taxon>
        <taxon>Magnoliopsida</taxon>
        <taxon>eudicotyledons</taxon>
        <taxon>Gunneridae</taxon>
        <taxon>Pentapetalae</taxon>
        <taxon>asterids</taxon>
        <taxon>Ericales</taxon>
        <taxon>Actinidiaceae</taxon>
        <taxon>Actinidia</taxon>
    </lineage>
</organism>